<accession>A0AAV7RIC1</accession>
<dbReference type="EMBL" id="JANPWB010000009">
    <property type="protein sequence ID" value="KAJ1152412.1"/>
    <property type="molecule type" value="Genomic_DNA"/>
</dbReference>
<evidence type="ECO:0000313" key="2">
    <source>
        <dbReference type="EMBL" id="KAJ1152412.1"/>
    </source>
</evidence>
<proteinExistence type="predicted"/>
<feature type="region of interest" description="Disordered" evidence="1">
    <location>
        <begin position="1"/>
        <end position="28"/>
    </location>
</feature>
<organism evidence="2 3">
    <name type="scientific">Pleurodeles waltl</name>
    <name type="common">Iberian ribbed newt</name>
    <dbReference type="NCBI Taxonomy" id="8319"/>
    <lineage>
        <taxon>Eukaryota</taxon>
        <taxon>Metazoa</taxon>
        <taxon>Chordata</taxon>
        <taxon>Craniata</taxon>
        <taxon>Vertebrata</taxon>
        <taxon>Euteleostomi</taxon>
        <taxon>Amphibia</taxon>
        <taxon>Batrachia</taxon>
        <taxon>Caudata</taxon>
        <taxon>Salamandroidea</taxon>
        <taxon>Salamandridae</taxon>
        <taxon>Pleurodelinae</taxon>
        <taxon>Pleurodeles</taxon>
    </lineage>
</organism>
<reference evidence="2" key="1">
    <citation type="journal article" date="2022" name="bioRxiv">
        <title>Sequencing and chromosome-scale assembly of the giantPleurodeles waltlgenome.</title>
        <authorList>
            <person name="Brown T."/>
            <person name="Elewa A."/>
            <person name="Iarovenko S."/>
            <person name="Subramanian E."/>
            <person name="Araus A.J."/>
            <person name="Petzold A."/>
            <person name="Susuki M."/>
            <person name="Suzuki K.-i.T."/>
            <person name="Hayashi T."/>
            <person name="Toyoda A."/>
            <person name="Oliveira C."/>
            <person name="Osipova E."/>
            <person name="Leigh N.D."/>
            <person name="Simon A."/>
            <person name="Yun M.H."/>
        </authorList>
    </citation>
    <scope>NUCLEOTIDE SEQUENCE</scope>
    <source>
        <strain evidence="2">20211129_DDA</strain>
        <tissue evidence="2">Liver</tissue>
    </source>
</reference>
<name>A0AAV7RIC1_PLEWA</name>
<gene>
    <name evidence="2" type="ORF">NDU88_005187</name>
</gene>
<feature type="compositionally biased region" description="Polar residues" evidence="1">
    <location>
        <begin position="1"/>
        <end position="17"/>
    </location>
</feature>
<evidence type="ECO:0000313" key="3">
    <source>
        <dbReference type="Proteomes" id="UP001066276"/>
    </source>
</evidence>
<dbReference type="AlphaFoldDB" id="A0AAV7RIC1"/>
<comment type="caution">
    <text evidence="2">The sequence shown here is derived from an EMBL/GenBank/DDBJ whole genome shotgun (WGS) entry which is preliminary data.</text>
</comment>
<protein>
    <submittedName>
        <fullName evidence="2">Uncharacterized protein</fullName>
    </submittedName>
</protein>
<dbReference type="Proteomes" id="UP001066276">
    <property type="component" value="Chromosome 5"/>
</dbReference>
<keyword evidence="3" id="KW-1185">Reference proteome</keyword>
<sequence length="132" mass="14718">MEGASGSQDGTNPNTEDLPSPQRKMKANFNEEEYQIIIKGQKTPGDQPVCDAQPVEDPILPPLDEDTFQQLLGTFDTSSPELARQYIVVGSPVEPKFIGRETSTHDITTEDPKVAFQQRMAGKVQSSWEWRP</sequence>
<evidence type="ECO:0000256" key="1">
    <source>
        <dbReference type="SAM" id="MobiDB-lite"/>
    </source>
</evidence>